<name>A0A6A6B9U4_9PEZI</name>
<organism evidence="2 3">
    <name type="scientific">Aplosporella prunicola CBS 121167</name>
    <dbReference type="NCBI Taxonomy" id="1176127"/>
    <lineage>
        <taxon>Eukaryota</taxon>
        <taxon>Fungi</taxon>
        <taxon>Dikarya</taxon>
        <taxon>Ascomycota</taxon>
        <taxon>Pezizomycotina</taxon>
        <taxon>Dothideomycetes</taxon>
        <taxon>Dothideomycetes incertae sedis</taxon>
        <taxon>Botryosphaeriales</taxon>
        <taxon>Aplosporellaceae</taxon>
        <taxon>Aplosporella</taxon>
    </lineage>
</organism>
<feature type="compositionally biased region" description="Low complexity" evidence="1">
    <location>
        <begin position="19"/>
        <end position="30"/>
    </location>
</feature>
<sequence>MDFVRAPTSPTTLASPRTAEGAAPAPPEEAAAENAPIRLILGGYSYGSLIASRLPSPPSALLAPFLAPAPASPAAAIVTRARDLAARTTAELLRGCEEVVVRKRGLGAVVVGGDADAYAGANANATAEGSKTAASRPSRKSGSGSRPRSLDLKNAVGRRLRRYSLGKHPSSPTTTTTTTTTTPLTTTLPHINITTAFLLLSPLLPPTSLAIAPGFPRFRPTDSPALLGTPGLAVYGDRDVFTSAERLAGWVGALRAAGGSKGGEGEGRVGEGDWGREGLEGKLIKGAGHFWIERGVLVQLVRVVGAWAGGLEG</sequence>
<proteinExistence type="predicted"/>
<dbReference type="AlphaFoldDB" id="A0A6A6B9U4"/>
<evidence type="ECO:0000256" key="1">
    <source>
        <dbReference type="SAM" id="MobiDB-lite"/>
    </source>
</evidence>
<evidence type="ECO:0008006" key="4">
    <source>
        <dbReference type="Google" id="ProtNLM"/>
    </source>
</evidence>
<dbReference type="PANTHER" id="PTHR42103:SF2">
    <property type="entry name" value="AB HYDROLASE-1 DOMAIN-CONTAINING PROTEIN"/>
    <property type="match status" value="1"/>
</dbReference>
<dbReference type="SUPFAM" id="SSF53474">
    <property type="entry name" value="alpha/beta-Hydrolases"/>
    <property type="match status" value="1"/>
</dbReference>
<keyword evidence="3" id="KW-1185">Reference proteome</keyword>
<dbReference type="Gene3D" id="3.40.50.1820">
    <property type="entry name" value="alpha/beta hydrolase"/>
    <property type="match status" value="1"/>
</dbReference>
<dbReference type="GeneID" id="54304139"/>
<feature type="compositionally biased region" description="Basic residues" evidence="1">
    <location>
        <begin position="156"/>
        <end position="165"/>
    </location>
</feature>
<dbReference type="InterPro" id="IPR029058">
    <property type="entry name" value="AB_hydrolase_fold"/>
</dbReference>
<gene>
    <name evidence="2" type="ORF">K452DRAFT_41613</name>
</gene>
<evidence type="ECO:0000313" key="3">
    <source>
        <dbReference type="Proteomes" id="UP000799438"/>
    </source>
</evidence>
<accession>A0A6A6B9U4</accession>
<feature type="region of interest" description="Disordered" evidence="1">
    <location>
        <begin position="1"/>
        <end position="30"/>
    </location>
</feature>
<dbReference type="EMBL" id="ML995488">
    <property type="protein sequence ID" value="KAF2140840.1"/>
    <property type="molecule type" value="Genomic_DNA"/>
</dbReference>
<feature type="compositionally biased region" description="Low complexity" evidence="1">
    <location>
        <begin position="172"/>
        <end position="183"/>
    </location>
</feature>
<feature type="region of interest" description="Disordered" evidence="1">
    <location>
        <begin position="122"/>
        <end position="183"/>
    </location>
</feature>
<evidence type="ECO:0000313" key="2">
    <source>
        <dbReference type="EMBL" id="KAF2140840.1"/>
    </source>
</evidence>
<reference evidence="2" key="1">
    <citation type="journal article" date="2020" name="Stud. Mycol.">
        <title>101 Dothideomycetes genomes: a test case for predicting lifestyles and emergence of pathogens.</title>
        <authorList>
            <person name="Haridas S."/>
            <person name="Albert R."/>
            <person name="Binder M."/>
            <person name="Bloem J."/>
            <person name="Labutti K."/>
            <person name="Salamov A."/>
            <person name="Andreopoulos B."/>
            <person name="Baker S."/>
            <person name="Barry K."/>
            <person name="Bills G."/>
            <person name="Bluhm B."/>
            <person name="Cannon C."/>
            <person name="Castanera R."/>
            <person name="Culley D."/>
            <person name="Daum C."/>
            <person name="Ezra D."/>
            <person name="Gonzalez J."/>
            <person name="Henrissat B."/>
            <person name="Kuo A."/>
            <person name="Liang C."/>
            <person name="Lipzen A."/>
            <person name="Lutzoni F."/>
            <person name="Magnuson J."/>
            <person name="Mondo S."/>
            <person name="Nolan M."/>
            <person name="Ohm R."/>
            <person name="Pangilinan J."/>
            <person name="Park H.-J."/>
            <person name="Ramirez L."/>
            <person name="Alfaro M."/>
            <person name="Sun H."/>
            <person name="Tritt A."/>
            <person name="Yoshinaga Y."/>
            <person name="Zwiers L.-H."/>
            <person name="Turgeon B."/>
            <person name="Goodwin S."/>
            <person name="Spatafora J."/>
            <person name="Crous P."/>
            <person name="Grigoriev I."/>
        </authorList>
    </citation>
    <scope>NUCLEOTIDE SEQUENCE</scope>
    <source>
        <strain evidence="2">CBS 121167</strain>
    </source>
</reference>
<dbReference type="PANTHER" id="PTHR42103">
    <property type="entry name" value="ALPHA/BETA-HYDROLASES SUPERFAMILY PROTEIN"/>
    <property type="match status" value="1"/>
</dbReference>
<protein>
    <recommendedName>
        <fullName evidence="4">AB hydrolase-1 domain-containing protein</fullName>
    </recommendedName>
</protein>
<dbReference type="OrthoDB" id="10260961at2759"/>
<dbReference type="RefSeq" id="XP_033396553.1">
    <property type="nucleotide sequence ID" value="XM_033546633.1"/>
</dbReference>
<dbReference type="Proteomes" id="UP000799438">
    <property type="component" value="Unassembled WGS sequence"/>
</dbReference>